<accession>A0A940PNF5</accession>
<evidence type="ECO:0000313" key="2">
    <source>
        <dbReference type="EMBL" id="MBP1327187.1"/>
    </source>
</evidence>
<keyword evidence="3" id="KW-1185">Reference proteome</keyword>
<dbReference type="SUPFAM" id="SSF56436">
    <property type="entry name" value="C-type lectin-like"/>
    <property type="match status" value="1"/>
</dbReference>
<dbReference type="PANTHER" id="PTHR23150:SF19">
    <property type="entry name" value="FORMYLGLYCINE-GENERATING ENZYME"/>
    <property type="match status" value="1"/>
</dbReference>
<proteinExistence type="predicted"/>
<comment type="caution">
    <text evidence="2">The sequence shown here is derived from an EMBL/GenBank/DDBJ whole genome shotgun (WGS) entry which is preliminary data.</text>
</comment>
<evidence type="ECO:0000313" key="3">
    <source>
        <dbReference type="Proteomes" id="UP000675163"/>
    </source>
</evidence>
<dbReference type="Gene3D" id="3.90.1580.10">
    <property type="entry name" value="paralog of FGE (formylglycine-generating enzyme)"/>
    <property type="match status" value="1"/>
</dbReference>
<dbReference type="EMBL" id="JAFIDA010000001">
    <property type="protein sequence ID" value="MBP1327187.1"/>
    <property type="molecule type" value="Genomic_DNA"/>
</dbReference>
<dbReference type="InterPro" id="IPR016187">
    <property type="entry name" value="CTDL_fold"/>
</dbReference>
<dbReference type="AlphaFoldDB" id="A0A940PNF5"/>
<organism evidence="2 3">
    <name type="scientific">Leucobacter exalbidus</name>
    <dbReference type="NCBI Taxonomy" id="662960"/>
    <lineage>
        <taxon>Bacteria</taxon>
        <taxon>Bacillati</taxon>
        <taxon>Actinomycetota</taxon>
        <taxon>Actinomycetes</taxon>
        <taxon>Micrococcales</taxon>
        <taxon>Microbacteriaceae</taxon>
        <taxon>Leucobacter</taxon>
    </lineage>
</organism>
<dbReference type="GO" id="GO:0120147">
    <property type="term" value="F:formylglycine-generating oxidase activity"/>
    <property type="evidence" value="ECO:0007669"/>
    <property type="project" value="TreeGrafter"/>
</dbReference>
<name>A0A940PNF5_9MICO</name>
<sequence>MIDFRLRDLAAGTVELHDARRGRRWTEALEPFAIAEVPITAQQYASITGADAASAATTMANAVEQNATVPNGSAPAVNVTWLDAVRFCNAASLQAGFSPAYELHESGIVWNVQANGYRLPTEAEWEYACRTHTIGPHYAPLGEAAWTALDGLEQPQPVGLRTPNAFGLYDMLGNAWEWCWDFLDPARYGDYRVFRGGGFADPAWSVRASTRRGGAPDMSHTDLGFRVARGGFTDREVVQGWSAQADAARGAAAGALPVGWTPRDRP</sequence>
<dbReference type="InterPro" id="IPR042095">
    <property type="entry name" value="SUMF_sf"/>
</dbReference>
<protein>
    <submittedName>
        <fullName evidence="2">Formylglycine-generating enzyme required for sulfatase activity</fullName>
    </submittedName>
</protein>
<feature type="domain" description="Sulfatase-modifying factor enzyme-like" evidence="1">
    <location>
        <begin position="18"/>
        <end position="229"/>
    </location>
</feature>
<dbReference type="InterPro" id="IPR005532">
    <property type="entry name" value="SUMF_dom"/>
</dbReference>
<dbReference type="InterPro" id="IPR051043">
    <property type="entry name" value="Sulfatase_Mod_Factor_Kinase"/>
</dbReference>
<reference evidence="2" key="1">
    <citation type="submission" date="2021-02" db="EMBL/GenBank/DDBJ databases">
        <title>Sequencing the genomes of 1000 actinobacteria strains.</title>
        <authorList>
            <person name="Klenk H.-P."/>
        </authorList>
    </citation>
    <scope>NUCLEOTIDE SEQUENCE</scope>
    <source>
        <strain evidence="2">DSM 22850</strain>
    </source>
</reference>
<gene>
    <name evidence="2" type="ORF">JOF28_002419</name>
</gene>
<dbReference type="RefSeq" id="WP_425342480.1">
    <property type="nucleotide sequence ID" value="NZ_JAFIDA010000001.1"/>
</dbReference>
<dbReference type="Proteomes" id="UP000675163">
    <property type="component" value="Unassembled WGS sequence"/>
</dbReference>
<evidence type="ECO:0000259" key="1">
    <source>
        <dbReference type="Pfam" id="PF03781"/>
    </source>
</evidence>
<dbReference type="PANTHER" id="PTHR23150">
    <property type="entry name" value="SULFATASE MODIFYING FACTOR 1, 2"/>
    <property type="match status" value="1"/>
</dbReference>
<dbReference type="Pfam" id="PF03781">
    <property type="entry name" value="FGE-sulfatase"/>
    <property type="match status" value="1"/>
</dbReference>